<dbReference type="AlphaFoldDB" id="A0A1K1R1Q0"/>
<dbReference type="Proteomes" id="UP000183788">
    <property type="component" value="Unassembled WGS sequence"/>
</dbReference>
<evidence type="ECO:0000313" key="3">
    <source>
        <dbReference type="Proteomes" id="UP000183788"/>
    </source>
</evidence>
<gene>
    <name evidence="1" type="ORF">SAMN05661012_03288</name>
    <name evidence="2" type="ORF">SR876_00835</name>
</gene>
<dbReference type="OrthoDB" id="706332at2"/>
<reference evidence="2 4" key="2">
    <citation type="submission" date="2023-11" db="EMBL/GenBank/DDBJ databases">
        <title>MicrobeMod: A computational toolkit for identifying prokaryotic methylation and restriction-modification with nanopore sequencing.</title>
        <authorList>
            <person name="Crits-Christoph A."/>
            <person name="Kang S.C."/>
            <person name="Lee H."/>
            <person name="Ostrov N."/>
        </authorList>
    </citation>
    <scope>NUCLEOTIDE SEQUENCE [LARGE SCALE GENOMIC DNA]</scope>
    <source>
        <strain evidence="2 4">ATCC 23090</strain>
    </source>
</reference>
<keyword evidence="4" id="KW-1185">Reference proteome</keyword>
<dbReference type="Proteomes" id="UP001326715">
    <property type="component" value="Chromosome"/>
</dbReference>
<dbReference type="EMBL" id="CP140154">
    <property type="protein sequence ID" value="WQG90024.1"/>
    <property type="molecule type" value="Genomic_DNA"/>
</dbReference>
<accession>A0A1K1R1Q0</accession>
<protein>
    <submittedName>
        <fullName evidence="1">Uncharacterized protein</fullName>
    </submittedName>
</protein>
<sequence>MSLIQPYNPFEPLTIERIQQLLLMGQPILVVQRFQWAGINNGAGFMATRYSYPEDAADHLSHLLPNEGKMVDLLQPLQRDRLLALIAPTSTYQVYLDSLKDKKWAKRMQQVYAEDVRRFIRSQTRLKPDRNTGVDVNFDFRHGRVMAVINTGTQRLEVPFYDIIK</sequence>
<name>A0A1K1R1Q0_9BACT</name>
<evidence type="ECO:0000313" key="1">
    <source>
        <dbReference type="EMBL" id="SFW66138.1"/>
    </source>
</evidence>
<dbReference type="RefSeq" id="WP_072362319.1">
    <property type="nucleotide sequence ID" value="NZ_CP139972.1"/>
</dbReference>
<reference evidence="1 3" key="1">
    <citation type="submission" date="2016-11" db="EMBL/GenBank/DDBJ databases">
        <authorList>
            <person name="Jaros S."/>
            <person name="Januszkiewicz K."/>
            <person name="Wedrychowicz H."/>
        </authorList>
    </citation>
    <scope>NUCLEOTIDE SEQUENCE [LARGE SCALE GENOMIC DNA]</scope>
    <source>
        <strain evidence="1 3">DSM 784</strain>
    </source>
</reference>
<evidence type="ECO:0000313" key="4">
    <source>
        <dbReference type="Proteomes" id="UP001326715"/>
    </source>
</evidence>
<dbReference type="EMBL" id="FPIZ01000010">
    <property type="protein sequence ID" value="SFW66138.1"/>
    <property type="molecule type" value="Genomic_DNA"/>
</dbReference>
<proteinExistence type="predicted"/>
<organism evidence="1 3">
    <name type="scientific">Chitinophaga sancti</name>
    <dbReference type="NCBI Taxonomy" id="1004"/>
    <lineage>
        <taxon>Bacteria</taxon>
        <taxon>Pseudomonadati</taxon>
        <taxon>Bacteroidota</taxon>
        <taxon>Chitinophagia</taxon>
        <taxon>Chitinophagales</taxon>
        <taxon>Chitinophagaceae</taxon>
        <taxon>Chitinophaga</taxon>
    </lineage>
</organism>
<evidence type="ECO:0000313" key="2">
    <source>
        <dbReference type="EMBL" id="WQG90024.1"/>
    </source>
</evidence>